<feature type="transmembrane region" description="Helical" evidence="1">
    <location>
        <begin position="98"/>
        <end position="118"/>
    </location>
</feature>
<dbReference type="RefSeq" id="WP_039104389.1">
    <property type="nucleotide sequence ID" value="NZ_CP009056.1"/>
</dbReference>
<feature type="transmembrane region" description="Helical" evidence="1">
    <location>
        <begin position="72"/>
        <end position="92"/>
    </location>
</feature>
<evidence type="ECO:0000313" key="3">
    <source>
        <dbReference type="Proteomes" id="UP000030901"/>
    </source>
</evidence>
<sequence length="437" mass="49585">MNQYLKSLWLTETVRLIEKDNGRFQDDEANRQARSYSGSIADRIIFRAKILSSQHSLISAQTVLLKAAKFSFIFLILIAIFSGVGIGLSALAQNPINLYWALICLLGVHFVMLLIWLLSSIALPNESGSFFIFIWSWLTQTIANKNTVSQLLPALISLFGGQIRWLIGTIVNFLWFIILLIALLVLVAQLSTQHYSFAWQTTLLSSDTIVAITCSLGKIPSLLGFTIPDVDMIRSSEQAISIDEVRSSWAVWLLGVFIVYGVLLRFGLFILCWLKWHLACQHIVLNTHHPEYQILKAELDEKVSKIIIDKENTHLPVHNINVNHDNTNGKQNFLVAIDVDTNWLVPADAHFLGFINNSMTQKKILEWLTQNPANKLLIAIDTDRSPDRGMINSIRLLVNKSQFTGIWFINNGRQLHNWIEKIQELALDQTNLAWLSN</sequence>
<evidence type="ECO:0000313" key="2">
    <source>
        <dbReference type="EMBL" id="AJA44780.1"/>
    </source>
</evidence>
<dbReference type="Pfam" id="PF11067">
    <property type="entry name" value="DUF2868"/>
    <property type="match status" value="1"/>
</dbReference>
<dbReference type="STRING" id="1267021.FPB0191_00954"/>
<organism evidence="2 3">
    <name type="scientific">Frischella perrara</name>
    <dbReference type="NCBI Taxonomy" id="1267021"/>
    <lineage>
        <taxon>Bacteria</taxon>
        <taxon>Pseudomonadati</taxon>
        <taxon>Pseudomonadota</taxon>
        <taxon>Gammaproteobacteria</taxon>
        <taxon>Orbales</taxon>
        <taxon>Orbaceae</taxon>
        <taxon>Frischella</taxon>
    </lineage>
</organism>
<gene>
    <name evidence="2" type="ORF">FPB0191_00954</name>
</gene>
<proteinExistence type="predicted"/>
<name>A0A0A7RZP4_FRIPE</name>
<dbReference type="AlphaFoldDB" id="A0A0A7RZP4"/>
<dbReference type="OrthoDB" id="6210861at2"/>
<dbReference type="EMBL" id="CP009056">
    <property type="protein sequence ID" value="AJA44780.1"/>
    <property type="molecule type" value="Genomic_DNA"/>
</dbReference>
<feature type="transmembrane region" description="Helical" evidence="1">
    <location>
        <begin position="249"/>
        <end position="276"/>
    </location>
</feature>
<keyword evidence="1" id="KW-0472">Membrane</keyword>
<evidence type="ECO:0000256" key="1">
    <source>
        <dbReference type="SAM" id="Phobius"/>
    </source>
</evidence>
<dbReference type="HOGENOM" id="CLU_044847_0_0_6"/>
<keyword evidence="3" id="KW-1185">Reference proteome</keyword>
<keyword evidence="1" id="KW-1133">Transmembrane helix</keyword>
<dbReference type="KEGG" id="fpp:FPB0191_00954"/>
<feature type="transmembrane region" description="Helical" evidence="1">
    <location>
        <begin position="165"/>
        <end position="188"/>
    </location>
</feature>
<accession>A0A0A7RZP4</accession>
<protein>
    <recommendedName>
        <fullName evidence="4">DUF2868 domain-containing protein</fullName>
    </recommendedName>
</protein>
<keyword evidence="1" id="KW-0812">Transmembrane</keyword>
<dbReference type="InterPro" id="IPR021296">
    <property type="entry name" value="DUF2868"/>
</dbReference>
<reference evidence="2 3" key="1">
    <citation type="journal article" date="2014" name="Appl. Environ. Microbiol.">
        <title>Gut symbionts from distinct hosts exhibit genotoxic activity via divergent colibactin biosynthetic pathways.</title>
        <authorList>
            <person name="Engel P."/>
            <person name="Vizcaino M.I."/>
            <person name="Crawford J.M."/>
        </authorList>
    </citation>
    <scope>NUCLEOTIDE SEQUENCE [LARGE SCALE GENOMIC DNA]</scope>
    <source>
        <strain evidence="2 3">PEB0191</strain>
    </source>
</reference>
<dbReference type="Proteomes" id="UP000030901">
    <property type="component" value="Chromosome"/>
</dbReference>
<evidence type="ECO:0008006" key="4">
    <source>
        <dbReference type="Google" id="ProtNLM"/>
    </source>
</evidence>